<gene>
    <name evidence="1" type="ORF">ARMSODRAFT_1025628</name>
</gene>
<keyword evidence="2" id="KW-1185">Reference proteome</keyword>
<evidence type="ECO:0000313" key="2">
    <source>
        <dbReference type="Proteomes" id="UP000218334"/>
    </source>
</evidence>
<sequence>MPANYQQLHADLNKTLGPTLAAHNWYVPRYLLLPISFAIQANDALAPIVAEDLLNENKHRLVRTAINASRANPVLASTLENVFTEAFSKVESNASYKTVLSPPSHADTLGHYYRRHRWLGQGRGCMECEGSARPRSLAAARDLRGRDGKSAVKAVTLRDLFANCIAKYTRNENGDRCGMALLTRESLFEMPDNDRSAWVDGFELERSPGDKIMYGKEELKMLIEDVFKNTERRGRDLAIQNCRFMVLSSITGL</sequence>
<dbReference type="Proteomes" id="UP000218334">
    <property type="component" value="Unassembled WGS sequence"/>
</dbReference>
<dbReference type="AlphaFoldDB" id="A0A2H3BEL9"/>
<protein>
    <submittedName>
        <fullName evidence="1">Uncharacterized protein</fullName>
    </submittedName>
</protein>
<accession>A0A2H3BEL9</accession>
<evidence type="ECO:0000313" key="1">
    <source>
        <dbReference type="EMBL" id="PBK61496.1"/>
    </source>
</evidence>
<organism evidence="1 2">
    <name type="scientific">Armillaria solidipes</name>
    <dbReference type="NCBI Taxonomy" id="1076256"/>
    <lineage>
        <taxon>Eukaryota</taxon>
        <taxon>Fungi</taxon>
        <taxon>Dikarya</taxon>
        <taxon>Basidiomycota</taxon>
        <taxon>Agaricomycotina</taxon>
        <taxon>Agaricomycetes</taxon>
        <taxon>Agaricomycetidae</taxon>
        <taxon>Agaricales</taxon>
        <taxon>Marasmiineae</taxon>
        <taxon>Physalacriaceae</taxon>
        <taxon>Armillaria</taxon>
    </lineage>
</organism>
<dbReference type="EMBL" id="KZ293475">
    <property type="protein sequence ID" value="PBK61496.1"/>
    <property type="molecule type" value="Genomic_DNA"/>
</dbReference>
<name>A0A2H3BEL9_9AGAR</name>
<reference evidence="2" key="1">
    <citation type="journal article" date="2017" name="Nat. Ecol. Evol.">
        <title>Genome expansion and lineage-specific genetic innovations in the forest pathogenic fungi Armillaria.</title>
        <authorList>
            <person name="Sipos G."/>
            <person name="Prasanna A.N."/>
            <person name="Walter M.C."/>
            <person name="O'Connor E."/>
            <person name="Balint B."/>
            <person name="Krizsan K."/>
            <person name="Kiss B."/>
            <person name="Hess J."/>
            <person name="Varga T."/>
            <person name="Slot J."/>
            <person name="Riley R."/>
            <person name="Boka B."/>
            <person name="Rigling D."/>
            <person name="Barry K."/>
            <person name="Lee J."/>
            <person name="Mihaltcheva S."/>
            <person name="LaButti K."/>
            <person name="Lipzen A."/>
            <person name="Waldron R."/>
            <person name="Moloney N.M."/>
            <person name="Sperisen C."/>
            <person name="Kredics L."/>
            <person name="Vagvoelgyi C."/>
            <person name="Patrignani A."/>
            <person name="Fitzpatrick D."/>
            <person name="Nagy I."/>
            <person name="Doyle S."/>
            <person name="Anderson J.B."/>
            <person name="Grigoriev I.V."/>
            <person name="Gueldener U."/>
            <person name="Muensterkoetter M."/>
            <person name="Nagy L.G."/>
        </authorList>
    </citation>
    <scope>NUCLEOTIDE SEQUENCE [LARGE SCALE GENOMIC DNA]</scope>
    <source>
        <strain evidence="2">28-4</strain>
    </source>
</reference>
<proteinExistence type="predicted"/>